<sequence length="138" mass="16329">MSQTYKGHNNLRPPRPPPPEDRYLTDAKKFMHLYYDTLDNKRDKIVHLYGSACRLIFDGNTYVGGNDINKFWQNQFPLRSIHTIRNQDYKNQGDSILILMISGEVLLNTICRTFSQVLVCQREDKKWKIMSDNYRLLD</sequence>
<dbReference type="WBParaSite" id="PDA_v2.g11510.t1">
    <property type="protein sequence ID" value="PDA_v2.g11510.t1"/>
    <property type="gene ID" value="PDA_v2.g11510"/>
</dbReference>
<keyword evidence="1" id="KW-0813">Transport</keyword>
<dbReference type="GO" id="GO:0015031">
    <property type="term" value="P:protein transport"/>
    <property type="evidence" value="ECO:0007669"/>
    <property type="project" value="UniProtKB-KW"/>
</dbReference>
<dbReference type="PANTHER" id="PTHR12612">
    <property type="entry name" value="NUCLEAR TRANSPORT FACTOR 2"/>
    <property type="match status" value="1"/>
</dbReference>
<dbReference type="Proteomes" id="UP000887578">
    <property type="component" value="Unplaced"/>
</dbReference>
<comment type="subcellular location">
    <subcellularLocation>
        <location evidence="1">Cytoplasm</location>
    </subcellularLocation>
    <subcellularLocation>
        <location evidence="1">Nucleus</location>
    </subcellularLocation>
</comment>
<dbReference type="GO" id="GO:0006913">
    <property type="term" value="P:nucleocytoplasmic transport"/>
    <property type="evidence" value="ECO:0007669"/>
    <property type="project" value="UniProtKB-UniRule"/>
</dbReference>
<organism evidence="4 5">
    <name type="scientific">Panagrolaimus davidi</name>
    <dbReference type="NCBI Taxonomy" id="227884"/>
    <lineage>
        <taxon>Eukaryota</taxon>
        <taxon>Metazoa</taxon>
        <taxon>Ecdysozoa</taxon>
        <taxon>Nematoda</taxon>
        <taxon>Chromadorea</taxon>
        <taxon>Rhabditida</taxon>
        <taxon>Tylenchina</taxon>
        <taxon>Panagrolaimomorpha</taxon>
        <taxon>Panagrolaimoidea</taxon>
        <taxon>Panagrolaimidae</taxon>
        <taxon>Panagrolaimus</taxon>
    </lineage>
</organism>
<dbReference type="SUPFAM" id="SSF54427">
    <property type="entry name" value="NTF2-like"/>
    <property type="match status" value="1"/>
</dbReference>
<reference evidence="5" key="1">
    <citation type="submission" date="2022-11" db="UniProtKB">
        <authorList>
            <consortium name="WormBaseParasite"/>
        </authorList>
    </citation>
    <scope>IDENTIFICATION</scope>
</reference>
<keyword evidence="1" id="KW-0653">Protein transport</keyword>
<dbReference type="InterPro" id="IPR045875">
    <property type="entry name" value="NTF2"/>
</dbReference>
<dbReference type="InterPro" id="IPR002075">
    <property type="entry name" value="NTF2_dom"/>
</dbReference>
<feature type="domain" description="NTF2" evidence="3">
    <location>
        <begin position="26"/>
        <end position="136"/>
    </location>
</feature>
<dbReference type="Gene3D" id="3.10.450.50">
    <property type="match status" value="1"/>
</dbReference>
<dbReference type="AlphaFoldDB" id="A0A914P8I1"/>
<name>A0A914P8I1_9BILA</name>
<evidence type="ECO:0000256" key="1">
    <source>
        <dbReference type="RuleBase" id="RU369002"/>
    </source>
</evidence>
<dbReference type="InterPro" id="IPR032710">
    <property type="entry name" value="NTF2-like_dom_sf"/>
</dbReference>
<evidence type="ECO:0000256" key="2">
    <source>
        <dbReference type="SAM" id="MobiDB-lite"/>
    </source>
</evidence>
<evidence type="ECO:0000313" key="5">
    <source>
        <dbReference type="WBParaSite" id="PDA_v2.g11510.t1"/>
    </source>
</evidence>
<comment type="function">
    <text evidence="1">Has a role in nuclear-cytoplasmic transport of proteins and mRNAs.</text>
</comment>
<dbReference type="Pfam" id="PF02136">
    <property type="entry name" value="NTF2"/>
    <property type="match status" value="1"/>
</dbReference>
<protein>
    <recommendedName>
        <fullName evidence="1">NTF2-related export protein</fullName>
    </recommendedName>
</protein>
<accession>A0A914P8I1</accession>
<dbReference type="InterPro" id="IPR018222">
    <property type="entry name" value="Nuclear_transport_factor_2_euk"/>
</dbReference>
<dbReference type="GO" id="GO:0051028">
    <property type="term" value="P:mRNA transport"/>
    <property type="evidence" value="ECO:0007669"/>
    <property type="project" value="UniProtKB-UniRule"/>
</dbReference>
<evidence type="ECO:0000313" key="4">
    <source>
        <dbReference type="Proteomes" id="UP000887578"/>
    </source>
</evidence>
<keyword evidence="1" id="KW-0539">Nucleus</keyword>
<keyword evidence="4" id="KW-1185">Reference proteome</keyword>
<feature type="region of interest" description="Disordered" evidence="2">
    <location>
        <begin position="1"/>
        <end position="20"/>
    </location>
</feature>
<dbReference type="PROSITE" id="PS50177">
    <property type="entry name" value="NTF2_DOMAIN"/>
    <property type="match status" value="1"/>
</dbReference>
<proteinExistence type="predicted"/>
<evidence type="ECO:0000259" key="3">
    <source>
        <dbReference type="PROSITE" id="PS50177"/>
    </source>
</evidence>
<keyword evidence="1" id="KW-0963">Cytoplasm</keyword>
<dbReference type="GO" id="GO:0005634">
    <property type="term" value="C:nucleus"/>
    <property type="evidence" value="ECO:0007669"/>
    <property type="project" value="UniProtKB-SubCell"/>
</dbReference>
<dbReference type="GO" id="GO:0005737">
    <property type="term" value="C:cytoplasm"/>
    <property type="evidence" value="ECO:0007669"/>
    <property type="project" value="UniProtKB-SubCell"/>
</dbReference>